<gene>
    <name evidence="4" type="ORF">BI350_11450</name>
</gene>
<evidence type="ECO:0000313" key="5">
    <source>
        <dbReference type="Proteomes" id="UP000185746"/>
    </source>
</evidence>
<feature type="transmembrane region" description="Helical" evidence="3">
    <location>
        <begin position="53"/>
        <end position="74"/>
    </location>
</feature>
<name>A0A1D8JHB0_9BACL</name>
<organism evidence="4 5">
    <name type="scientific">Sporosarcina ureilytica</name>
    <dbReference type="NCBI Taxonomy" id="298596"/>
    <lineage>
        <taxon>Bacteria</taxon>
        <taxon>Bacillati</taxon>
        <taxon>Bacillota</taxon>
        <taxon>Bacilli</taxon>
        <taxon>Bacillales</taxon>
        <taxon>Caryophanaceae</taxon>
        <taxon>Sporosarcina</taxon>
    </lineage>
</organism>
<evidence type="ECO:0000256" key="2">
    <source>
        <dbReference type="SAM" id="MobiDB-lite"/>
    </source>
</evidence>
<dbReference type="EMBL" id="CP017560">
    <property type="protein sequence ID" value="AOV08091.1"/>
    <property type="molecule type" value="Genomic_DNA"/>
</dbReference>
<dbReference type="Proteomes" id="UP000185746">
    <property type="component" value="Chromosome"/>
</dbReference>
<sequence>MDKEKWTEEKIEKMLSQMPAPEDNRSMEEVYIRLKNDKRLQDDQPVEKKSWKWMPTVVAIAAVLFFSLLIPSMLKDGQHQSDSASESTFMQMDDSADEMAEAEKSIEEAALLIEEQSSHLLLAEELNGYIPFQIGLVSRAHVIPVTFLIPSEQIRKDFQVGNPNSVALYQKYANQIHEGALGFDHYHPIEGELIVEDGMVRHKLPSHHPYDQSSASIQVYEGMMKSTFSDFSTFLPVKENGDPIEFSQVGPMDAIQLNQDGYAASYYKYTLPSGQTFIVPQDAGDLAETAEEALLNMKKQYSDDFESLVPESVHYDVWVAEDTAFIRFKDALDLSQMNDDQARLMIEGFMLTAEQFQLAVKLENVTQEKLGRYELSSTLPIPVASNPVNLLLE</sequence>
<protein>
    <recommendedName>
        <fullName evidence="6">Sigma-X negative effector</fullName>
    </recommendedName>
</protein>
<evidence type="ECO:0000313" key="4">
    <source>
        <dbReference type="EMBL" id="AOV08091.1"/>
    </source>
</evidence>
<evidence type="ECO:0000256" key="1">
    <source>
        <dbReference type="SAM" id="Coils"/>
    </source>
</evidence>
<feature type="coiled-coil region" evidence="1">
    <location>
        <begin position="92"/>
        <end position="119"/>
    </location>
</feature>
<evidence type="ECO:0000256" key="3">
    <source>
        <dbReference type="SAM" id="Phobius"/>
    </source>
</evidence>
<feature type="region of interest" description="Disordered" evidence="2">
    <location>
        <begin position="1"/>
        <end position="23"/>
    </location>
</feature>
<dbReference type="AlphaFoldDB" id="A0A1D8JHB0"/>
<dbReference type="KEGG" id="surl:BI350_11450"/>
<accession>A0A1D8JHB0</accession>
<keyword evidence="3" id="KW-0472">Membrane</keyword>
<reference evidence="4 5" key="1">
    <citation type="submission" date="2016-09" db="EMBL/GenBank/DDBJ databases">
        <title>Complete genome sequence of the Lysinibacillus sphaericus LMG 22257, a specie of Bacillus with ureolytic activity that can effectively biodeposit calcium carbonate.</title>
        <authorList>
            <person name="Yan W."/>
        </authorList>
    </citation>
    <scope>NUCLEOTIDE SEQUENCE [LARGE SCALE GENOMIC DNA]</scope>
    <source>
        <strain evidence="4 5">LMG 22257</strain>
    </source>
</reference>
<proteinExistence type="predicted"/>
<keyword evidence="3" id="KW-0812">Transmembrane</keyword>
<feature type="compositionally biased region" description="Basic and acidic residues" evidence="2">
    <location>
        <begin position="1"/>
        <end position="13"/>
    </location>
</feature>
<keyword evidence="3" id="KW-1133">Transmembrane helix</keyword>
<keyword evidence="5" id="KW-1185">Reference proteome</keyword>
<dbReference type="RefSeq" id="WP_075528234.1">
    <property type="nucleotide sequence ID" value="NZ_CP017560.1"/>
</dbReference>
<keyword evidence="1" id="KW-0175">Coiled coil</keyword>
<evidence type="ECO:0008006" key="6">
    <source>
        <dbReference type="Google" id="ProtNLM"/>
    </source>
</evidence>